<dbReference type="InterPro" id="IPR012341">
    <property type="entry name" value="6hp_glycosidase-like_sf"/>
</dbReference>
<dbReference type="GO" id="GO:0004555">
    <property type="term" value="F:alpha,alpha-trehalase activity"/>
    <property type="evidence" value="ECO:0007669"/>
    <property type="project" value="InterPro"/>
</dbReference>
<proteinExistence type="predicted"/>
<dbReference type="PROSITE" id="PS00928">
    <property type="entry name" value="TREHALASE_2"/>
    <property type="match status" value="1"/>
</dbReference>
<dbReference type="PANTHER" id="PTHR23403">
    <property type="entry name" value="TREHALASE"/>
    <property type="match status" value="1"/>
</dbReference>
<dbReference type="NCBIfam" id="NF009774">
    <property type="entry name" value="PRK13271.1"/>
    <property type="match status" value="1"/>
</dbReference>
<keyword evidence="2" id="KW-0326">Glycosidase</keyword>
<keyword evidence="4" id="KW-1185">Reference proteome</keyword>
<dbReference type="InterPro" id="IPR018232">
    <property type="entry name" value="Glyco_hydro_37_CS"/>
</dbReference>
<protein>
    <submittedName>
        <fullName evidence="3">Periplasmic trehalase TreA</fullName>
    </submittedName>
</protein>
<dbReference type="InterPro" id="IPR008928">
    <property type="entry name" value="6-hairpin_glycosidase_sf"/>
</dbReference>
<evidence type="ECO:0000256" key="2">
    <source>
        <dbReference type="ARBA" id="ARBA00023295"/>
    </source>
</evidence>
<organism evidence="3 4">
    <name type="scientific">Candidatus Tachikawaea gelatinosa</name>
    <dbReference type="NCBI Taxonomy" id="1410383"/>
    <lineage>
        <taxon>Bacteria</taxon>
        <taxon>Pseudomonadati</taxon>
        <taxon>Pseudomonadota</taxon>
        <taxon>Gammaproteobacteria</taxon>
        <taxon>Enterobacterales</taxon>
        <taxon>Enterobacteriaceae</taxon>
        <taxon>Candidatus Tachikawaea</taxon>
    </lineage>
</organism>
<dbReference type="AlphaFoldDB" id="A0A090AR68"/>
<name>A0A090AR68_9ENTR</name>
<reference evidence="3 4" key="2">
    <citation type="journal article" date="2014" name="Curr. Biol.">
        <title>Symbiont-Supplemented Maternal Investment Underpinning Host's Ecological Adaptation.</title>
        <authorList>
            <person name="Kaiwa N."/>
            <person name="Hosokawa T."/>
            <person name="Nikoh N."/>
            <person name="Tanahashi M."/>
            <person name="Moriyama M."/>
            <person name="Meng X.Y."/>
            <person name="Maeda T."/>
            <person name="Yamaguchi K."/>
            <person name="Shigenobu S."/>
            <person name="Ito M."/>
            <person name="Fukatsu T."/>
        </authorList>
    </citation>
    <scope>NUCLEOTIDE SEQUENCE [LARGE SCALE GENOMIC DNA]</scope>
    <source>
        <strain evidence="3 4">UwTKB</strain>
    </source>
</reference>
<evidence type="ECO:0000313" key="4">
    <source>
        <dbReference type="Proteomes" id="UP000031627"/>
    </source>
</evidence>
<dbReference type="NCBIfam" id="NF009773">
    <property type="entry name" value="PRK13270.1"/>
    <property type="match status" value="1"/>
</dbReference>
<gene>
    <name evidence="3" type="primary">treA</name>
    <name evidence="3" type="ORF">TGUWTKB_6530</name>
</gene>
<dbReference type="PRINTS" id="PR00744">
    <property type="entry name" value="GLHYDRLASE37"/>
</dbReference>
<dbReference type="GO" id="GO:0005993">
    <property type="term" value="P:trehalose catabolic process"/>
    <property type="evidence" value="ECO:0007669"/>
    <property type="project" value="TreeGrafter"/>
</dbReference>
<dbReference type="Proteomes" id="UP000031627">
    <property type="component" value="Chromosome"/>
</dbReference>
<dbReference type="PANTHER" id="PTHR23403:SF1">
    <property type="entry name" value="TREHALASE"/>
    <property type="match status" value="1"/>
</dbReference>
<dbReference type="Gene3D" id="1.50.10.10">
    <property type="match status" value="1"/>
</dbReference>
<dbReference type="EMBL" id="AP014521">
    <property type="protein sequence ID" value="BAP58872.1"/>
    <property type="molecule type" value="Genomic_DNA"/>
</dbReference>
<dbReference type="STRING" id="1410383.TGUWTKB_6530"/>
<dbReference type="SUPFAM" id="SSF48208">
    <property type="entry name" value="Six-hairpin glycosidases"/>
    <property type="match status" value="1"/>
</dbReference>
<evidence type="ECO:0000256" key="1">
    <source>
        <dbReference type="ARBA" id="ARBA00022801"/>
    </source>
</evidence>
<sequence length="566" mass="65651">MSNASFAISNKVTEIQRKSVLEYKKKVINRIEKIVQKISIHPIQKIFSKKKHRVFQKLQSPDIIFGKLFVAVQNAKIFSDQKTFADCVPIKSPSDILKKFEEDKNKPDFDLKKFVKKNFIVPVKKKSWVANAKATLKHHINDLWAALVRRAELINEYDSLIDLPCRYVVPGGRFDEMYYWDSYFTMLGLSKSNNWDLVLEMIDNFAHLIDLWGHIPNGNRTYYTSRSQPPFFSSMIDLLVKRFGDIAYLKYKPQLEQEYRYWMKGSNKLSIGQAKDTVVKMKDGSILNRYFDIYTTPRPESYLSDLNTALQSKKKNKLEIYQNLRAGAASGWDFSSRWLNDKKDLSTINVLSLIPVDLNSLLYHLEKTLEKANKKSNNLHIAKMYSDLANKRLKAINRYLWNEKAGYYSDYNWKKNKLNTFLSAATVFPLYVKAANNNQAIKVGKIVEKKLLKKGGLVTTTVYSGQQWDYPNVWAPLQWVAVKGFEQYNNVRLSKLIGLNFLKNVETIYQKKHKLFEKYIAEGEGMAKGGEYLLQDGFGWTNGVTLMLLDKYAPVIKNKKTPLKNF</sequence>
<keyword evidence="1" id="KW-0378">Hydrolase</keyword>
<dbReference type="Pfam" id="PF01204">
    <property type="entry name" value="Trehalase"/>
    <property type="match status" value="1"/>
</dbReference>
<dbReference type="HOGENOM" id="CLU_006451_3_1_6"/>
<dbReference type="InterPro" id="IPR001661">
    <property type="entry name" value="Glyco_hydro_37"/>
</dbReference>
<evidence type="ECO:0000313" key="3">
    <source>
        <dbReference type="EMBL" id="BAP58872.1"/>
    </source>
</evidence>
<accession>A0A090AR68</accession>
<dbReference type="PROSITE" id="PS00927">
    <property type="entry name" value="TREHALASE_1"/>
    <property type="match status" value="1"/>
</dbReference>
<dbReference type="KEGG" id="sbw:TGUWTKB_6530"/>
<reference evidence="4" key="1">
    <citation type="submission" date="2013-11" db="EMBL/GenBank/DDBJ databases">
        <title>Symbiont-containing voluminous jelly as an extraordinary maternal gift for overwintering insect nymphs.</title>
        <authorList>
            <person name="Kaiwa N."/>
            <person name="Hosokawa T."/>
            <person name="Nikoh N."/>
            <person name="Meng X.Y."/>
            <person name="Tanahashi M."/>
            <person name="Moriyama M."/>
            <person name="Maeda T."/>
            <person name="Yamaguchi K."/>
            <person name="Shigenobu S."/>
            <person name="Ito M."/>
            <person name="Fukatsu T."/>
        </authorList>
    </citation>
    <scope>NUCLEOTIDE SEQUENCE [LARGE SCALE GENOMIC DNA]</scope>
    <source>
        <strain evidence="4">UwTKB</strain>
    </source>
</reference>